<sequence>MVVRSITTSIPLLPLLAQTLPVFLAAVRRSAVVRQMYDRCTSTSEYSQPKPDCSHGTSINFHPIFILAQYCDFYRNKSCSSLPLIFSEAVHMSNAPVKQPVSLSALVSLLRTLLSCLCGMHDICGECLGVAWGDSGPFVRLAVWRENGATLECNRGPLNQMQRSGFPRVSVA</sequence>
<keyword evidence="1" id="KW-0732">Signal</keyword>
<dbReference type="EMBL" id="CP017556">
    <property type="protein sequence ID" value="AOW04586.1"/>
    <property type="molecule type" value="Genomic_DNA"/>
</dbReference>
<gene>
    <name evidence="3" type="ORF">B0I71DRAFT_24978</name>
    <name evidence="2" type="ORF">YALI1_D32455g</name>
</gene>
<dbReference type="Proteomes" id="UP000182444">
    <property type="component" value="Chromosome 1D"/>
</dbReference>
<evidence type="ECO:0000313" key="3">
    <source>
        <dbReference type="EMBL" id="RDW22571.1"/>
    </source>
</evidence>
<evidence type="ECO:0000313" key="5">
    <source>
        <dbReference type="Proteomes" id="UP000256601"/>
    </source>
</evidence>
<dbReference type="VEuPathDB" id="FungiDB:YALI1_D32455g"/>
<dbReference type="Proteomes" id="UP000256601">
    <property type="component" value="Unassembled WGS sequence"/>
</dbReference>
<evidence type="ECO:0008006" key="6">
    <source>
        <dbReference type="Google" id="ProtNLM"/>
    </source>
</evidence>
<dbReference type="EMBL" id="KZ859208">
    <property type="protein sequence ID" value="RDW22571.1"/>
    <property type="molecule type" value="Genomic_DNA"/>
</dbReference>
<reference evidence="2 4" key="1">
    <citation type="journal article" date="2016" name="PLoS ONE">
        <title>Sequence Assembly of Yarrowia lipolytica Strain W29/CLIB89 Shows Transposable Element Diversity.</title>
        <authorList>
            <person name="Magnan C."/>
            <person name="Yu J."/>
            <person name="Chang I."/>
            <person name="Jahn E."/>
            <person name="Kanomata Y."/>
            <person name="Wu J."/>
            <person name="Zeller M."/>
            <person name="Oakes M."/>
            <person name="Baldi P."/>
            <person name="Sandmeyer S."/>
        </authorList>
    </citation>
    <scope>NUCLEOTIDE SEQUENCE [LARGE SCALE GENOMIC DNA]</scope>
    <source>
        <strain evidence="2">CLIB89</strain>
        <strain evidence="4">CLIB89(W29)</strain>
    </source>
</reference>
<organism evidence="2 4">
    <name type="scientific">Yarrowia lipolytica</name>
    <name type="common">Candida lipolytica</name>
    <dbReference type="NCBI Taxonomy" id="4952"/>
    <lineage>
        <taxon>Eukaryota</taxon>
        <taxon>Fungi</taxon>
        <taxon>Dikarya</taxon>
        <taxon>Ascomycota</taxon>
        <taxon>Saccharomycotina</taxon>
        <taxon>Dipodascomycetes</taxon>
        <taxon>Dipodascales</taxon>
        <taxon>Dipodascales incertae sedis</taxon>
        <taxon>Yarrowia</taxon>
    </lineage>
</organism>
<proteinExistence type="predicted"/>
<evidence type="ECO:0000313" key="4">
    <source>
        <dbReference type="Proteomes" id="UP000182444"/>
    </source>
</evidence>
<dbReference type="AlphaFoldDB" id="A0A1D8NG25"/>
<feature type="chain" id="PRO_5036017824" description="Secreted protein" evidence="1">
    <location>
        <begin position="26"/>
        <end position="172"/>
    </location>
</feature>
<reference evidence="3 5" key="2">
    <citation type="submission" date="2018-07" db="EMBL/GenBank/DDBJ databases">
        <title>Draft Genome Assemblies for Five Robust Yarrowia lipolytica Strains Exhibiting High Lipid Production and Pentose Sugar Utilization and Sugar Alcohol Secretion from Undetoxified Lignocellulosic Biomass Hydrolysates.</title>
        <authorList>
            <consortium name="DOE Joint Genome Institute"/>
            <person name="Walker C."/>
            <person name="Ryu S."/>
            <person name="Na H."/>
            <person name="Zane M."/>
            <person name="LaButti K."/>
            <person name="Lipzen A."/>
            <person name="Haridas S."/>
            <person name="Barry K."/>
            <person name="Grigoriev I.V."/>
            <person name="Quarterman J."/>
            <person name="Slininger P."/>
            <person name="Dien B."/>
            <person name="Trinh C.T."/>
        </authorList>
    </citation>
    <scope>NUCLEOTIDE SEQUENCE [LARGE SCALE GENOMIC DNA]</scope>
    <source>
        <strain evidence="3 5">YB392</strain>
    </source>
</reference>
<feature type="signal peptide" evidence="1">
    <location>
        <begin position="1"/>
        <end position="25"/>
    </location>
</feature>
<name>A0A1D8NG25_YARLL</name>
<evidence type="ECO:0000313" key="2">
    <source>
        <dbReference type="EMBL" id="AOW04586.1"/>
    </source>
</evidence>
<accession>A0A1D8NG25</accession>
<evidence type="ECO:0000256" key="1">
    <source>
        <dbReference type="SAM" id="SignalP"/>
    </source>
</evidence>
<protein>
    <recommendedName>
        <fullName evidence="6">Secreted protein</fullName>
    </recommendedName>
</protein>